<evidence type="ECO:0000256" key="1">
    <source>
        <dbReference type="ARBA" id="ARBA00004651"/>
    </source>
</evidence>
<dbReference type="GO" id="GO:0005886">
    <property type="term" value="C:plasma membrane"/>
    <property type="evidence" value="ECO:0007669"/>
    <property type="project" value="UniProtKB-SubCell"/>
</dbReference>
<keyword evidence="6 7" id="KW-0472">Membrane</keyword>
<feature type="transmembrane region" description="Helical" evidence="7">
    <location>
        <begin position="137"/>
        <end position="162"/>
    </location>
</feature>
<dbReference type="GO" id="GO:0015297">
    <property type="term" value="F:antiporter activity"/>
    <property type="evidence" value="ECO:0007669"/>
    <property type="project" value="InterPro"/>
</dbReference>
<feature type="transmembrane region" description="Helical" evidence="7">
    <location>
        <begin position="96"/>
        <end position="117"/>
    </location>
</feature>
<dbReference type="EMBL" id="DWWM01000029">
    <property type="protein sequence ID" value="HJC36469.1"/>
    <property type="molecule type" value="Genomic_DNA"/>
</dbReference>
<evidence type="ECO:0000256" key="2">
    <source>
        <dbReference type="ARBA" id="ARBA00022448"/>
    </source>
</evidence>
<feature type="transmembrane region" description="Helical" evidence="7">
    <location>
        <begin position="419"/>
        <end position="440"/>
    </location>
</feature>
<reference evidence="8" key="1">
    <citation type="journal article" date="2021" name="PeerJ">
        <title>Extensive microbial diversity within the chicken gut microbiome revealed by metagenomics and culture.</title>
        <authorList>
            <person name="Gilroy R."/>
            <person name="Ravi A."/>
            <person name="Getino M."/>
            <person name="Pursley I."/>
            <person name="Horton D.L."/>
            <person name="Alikhan N.F."/>
            <person name="Baker D."/>
            <person name="Gharbi K."/>
            <person name="Hall N."/>
            <person name="Watson M."/>
            <person name="Adriaenssens E.M."/>
            <person name="Foster-Nyarko E."/>
            <person name="Jarju S."/>
            <person name="Secka A."/>
            <person name="Antonio M."/>
            <person name="Oren A."/>
            <person name="Chaudhuri R.R."/>
            <person name="La Ragione R."/>
            <person name="Hildebrand F."/>
            <person name="Pallen M.J."/>
        </authorList>
    </citation>
    <scope>NUCLEOTIDE SEQUENCE</scope>
    <source>
        <strain evidence="8">CHK187-11901</strain>
    </source>
</reference>
<dbReference type="InterPro" id="IPR052031">
    <property type="entry name" value="Membrane_Transporter-Flippase"/>
</dbReference>
<protein>
    <submittedName>
        <fullName evidence="8">MATE family efflux transporter</fullName>
    </submittedName>
</protein>
<accession>A0A9D2NR84</accession>
<evidence type="ECO:0000256" key="7">
    <source>
        <dbReference type="SAM" id="Phobius"/>
    </source>
</evidence>
<dbReference type="NCBIfam" id="TIGR00797">
    <property type="entry name" value="matE"/>
    <property type="match status" value="1"/>
</dbReference>
<dbReference type="PANTHER" id="PTHR43549:SF3">
    <property type="entry name" value="MULTIDRUG RESISTANCE PROTEIN YPNP-RELATED"/>
    <property type="match status" value="1"/>
</dbReference>
<dbReference type="PIRSF" id="PIRSF006603">
    <property type="entry name" value="DinF"/>
    <property type="match status" value="1"/>
</dbReference>
<feature type="transmembrane region" description="Helical" evidence="7">
    <location>
        <begin position="169"/>
        <end position="190"/>
    </location>
</feature>
<organism evidence="8 9">
    <name type="scientific">Candidatus Merdibacter merdavium</name>
    <dbReference type="NCBI Taxonomy" id="2838692"/>
    <lineage>
        <taxon>Bacteria</taxon>
        <taxon>Bacillati</taxon>
        <taxon>Bacillota</taxon>
        <taxon>Erysipelotrichia</taxon>
        <taxon>Erysipelotrichales</taxon>
        <taxon>Erysipelotrichaceae</taxon>
        <taxon>Merdibacter</taxon>
    </lineage>
</organism>
<evidence type="ECO:0000256" key="6">
    <source>
        <dbReference type="ARBA" id="ARBA00023136"/>
    </source>
</evidence>
<evidence type="ECO:0000313" key="8">
    <source>
        <dbReference type="EMBL" id="HJC36469.1"/>
    </source>
</evidence>
<evidence type="ECO:0000256" key="5">
    <source>
        <dbReference type="ARBA" id="ARBA00022989"/>
    </source>
</evidence>
<evidence type="ECO:0000313" key="9">
    <source>
        <dbReference type="Proteomes" id="UP000823896"/>
    </source>
</evidence>
<dbReference type="CDD" id="cd13138">
    <property type="entry name" value="MATE_yoeA_like"/>
    <property type="match status" value="1"/>
</dbReference>
<feature type="transmembrane region" description="Helical" evidence="7">
    <location>
        <begin position="316"/>
        <end position="340"/>
    </location>
</feature>
<feature type="transmembrane region" description="Helical" evidence="7">
    <location>
        <begin position="61"/>
        <end position="84"/>
    </location>
</feature>
<keyword evidence="2" id="KW-0813">Transport</keyword>
<feature type="transmembrane region" description="Helical" evidence="7">
    <location>
        <begin position="12"/>
        <end position="35"/>
    </location>
</feature>
<keyword evidence="3" id="KW-1003">Cell membrane</keyword>
<dbReference type="AlphaFoldDB" id="A0A9D2NR84"/>
<dbReference type="InterPro" id="IPR048279">
    <property type="entry name" value="MdtK-like"/>
</dbReference>
<name>A0A9D2NR84_9FIRM</name>
<keyword evidence="4 7" id="KW-0812">Transmembrane</keyword>
<reference evidence="8" key="2">
    <citation type="submission" date="2021-04" db="EMBL/GenBank/DDBJ databases">
        <authorList>
            <person name="Gilroy R."/>
        </authorList>
    </citation>
    <scope>NUCLEOTIDE SEQUENCE</scope>
    <source>
        <strain evidence="8">CHK187-11901</strain>
    </source>
</reference>
<dbReference type="Proteomes" id="UP000823896">
    <property type="component" value="Unassembled WGS sequence"/>
</dbReference>
<comment type="subcellular location">
    <subcellularLocation>
        <location evidence="1">Cell membrane</location>
        <topology evidence="1">Multi-pass membrane protein</topology>
    </subcellularLocation>
</comment>
<sequence length="457" mass="49527">MKRNYELDMCNGPLLSHIIIFALPLMLSGILQLLFNAADIIVVGRFTGSEALAAVGSTSSLINLLVNLFLGISVGGNVLMARYCGARDEKNARETVHTAICISIIGGVFMIFIGNLLARPLLEWMGTPADVIDLSVIYMRIYFLGMPAFITYDFGAALLRAVGDTRRPLYFLLAAGIINVIFNLVFVIVFRLGVAGVALATIIAQSISAVLVLICLIRSDGVLHLCKGELRIHPDKVKGMLRIGLPAGIQGCIFNISNVLIQSSVNSFGSLVMAGNTAASNIEGFVYTSMNAVYQTSLSFTGQNMGARNYQRVDRILFMCLGVVAVVGIVMGGGAVLFGTPLLGIYTNDPQVIAYGLQRLHVVALTYFLCGIMDTLVGSLRGIGYSLMPMIVSLSGACLFRVFWIFTIFQAQHTQFSLYVSYPISWILTAGIHAICYLAVRRRAFAKREAECAALDR</sequence>
<gene>
    <name evidence="8" type="ORF">H9702_04985</name>
</gene>
<comment type="caution">
    <text evidence="8">The sequence shown here is derived from an EMBL/GenBank/DDBJ whole genome shotgun (WGS) entry which is preliminary data.</text>
</comment>
<keyword evidence="5 7" id="KW-1133">Transmembrane helix</keyword>
<dbReference type="Pfam" id="PF01554">
    <property type="entry name" value="MatE"/>
    <property type="match status" value="2"/>
</dbReference>
<dbReference type="InterPro" id="IPR002528">
    <property type="entry name" value="MATE_fam"/>
</dbReference>
<evidence type="ECO:0000256" key="3">
    <source>
        <dbReference type="ARBA" id="ARBA00022475"/>
    </source>
</evidence>
<feature type="transmembrane region" description="Helical" evidence="7">
    <location>
        <begin position="360"/>
        <end position="380"/>
    </location>
</feature>
<feature type="transmembrane region" description="Helical" evidence="7">
    <location>
        <begin position="196"/>
        <end position="217"/>
    </location>
</feature>
<feature type="transmembrane region" description="Helical" evidence="7">
    <location>
        <begin position="387"/>
        <end position="407"/>
    </location>
</feature>
<dbReference type="GO" id="GO:0042910">
    <property type="term" value="F:xenobiotic transmembrane transporter activity"/>
    <property type="evidence" value="ECO:0007669"/>
    <property type="project" value="InterPro"/>
</dbReference>
<dbReference type="PANTHER" id="PTHR43549">
    <property type="entry name" value="MULTIDRUG RESISTANCE PROTEIN YPNP-RELATED"/>
    <property type="match status" value="1"/>
</dbReference>
<proteinExistence type="predicted"/>
<evidence type="ECO:0000256" key="4">
    <source>
        <dbReference type="ARBA" id="ARBA00022692"/>
    </source>
</evidence>